<evidence type="ECO:0000256" key="6">
    <source>
        <dbReference type="RuleBase" id="RU000716"/>
    </source>
</evidence>
<accession>A0A1I2HZY1</accession>
<organism evidence="9 10">
    <name type="scientific">Sunxiuqinia elliptica</name>
    <dbReference type="NCBI Taxonomy" id="655355"/>
    <lineage>
        <taxon>Bacteria</taxon>
        <taxon>Pseudomonadati</taxon>
        <taxon>Bacteroidota</taxon>
        <taxon>Bacteroidia</taxon>
        <taxon>Marinilabiliales</taxon>
        <taxon>Prolixibacteraceae</taxon>
        <taxon>Sunxiuqinia</taxon>
    </lineage>
</organism>
<dbReference type="SUPFAM" id="SSF88659">
    <property type="entry name" value="Sigma3 and sigma4 domains of RNA polymerase sigma factors"/>
    <property type="match status" value="1"/>
</dbReference>
<evidence type="ECO:0000313" key="10">
    <source>
        <dbReference type="Proteomes" id="UP000198964"/>
    </source>
</evidence>
<dbReference type="InterPro" id="IPR013325">
    <property type="entry name" value="RNA_pol_sigma_r2"/>
</dbReference>
<gene>
    <name evidence="9" type="ORF">SAMN05216283_10546</name>
</gene>
<dbReference type="SUPFAM" id="SSF88946">
    <property type="entry name" value="Sigma2 domain of RNA polymerase sigma factors"/>
    <property type="match status" value="1"/>
</dbReference>
<dbReference type="GO" id="GO:0003677">
    <property type="term" value="F:DNA binding"/>
    <property type="evidence" value="ECO:0007669"/>
    <property type="project" value="UniProtKB-KW"/>
</dbReference>
<dbReference type="STRING" id="655355.SAMN05216283_10546"/>
<name>A0A1I2HZY1_9BACT</name>
<evidence type="ECO:0000259" key="7">
    <source>
        <dbReference type="Pfam" id="PF04542"/>
    </source>
</evidence>
<feature type="domain" description="RNA polymerase sigma-70 region 2" evidence="7">
    <location>
        <begin position="39"/>
        <end position="105"/>
    </location>
</feature>
<proteinExistence type="inferred from homology"/>
<comment type="similarity">
    <text evidence="1 6">Belongs to the sigma-70 factor family. ECF subfamily.</text>
</comment>
<keyword evidence="10" id="KW-1185">Reference proteome</keyword>
<dbReference type="Proteomes" id="UP000198964">
    <property type="component" value="Unassembled WGS sequence"/>
</dbReference>
<evidence type="ECO:0000256" key="2">
    <source>
        <dbReference type="ARBA" id="ARBA00023015"/>
    </source>
</evidence>
<dbReference type="InterPro" id="IPR013324">
    <property type="entry name" value="RNA_pol_sigma_r3/r4-like"/>
</dbReference>
<dbReference type="NCBIfam" id="TIGR02937">
    <property type="entry name" value="sigma70-ECF"/>
    <property type="match status" value="1"/>
</dbReference>
<dbReference type="InterPro" id="IPR036388">
    <property type="entry name" value="WH-like_DNA-bd_sf"/>
</dbReference>
<dbReference type="InterPro" id="IPR007627">
    <property type="entry name" value="RNA_pol_sigma70_r2"/>
</dbReference>
<dbReference type="EMBL" id="FONW01000005">
    <property type="protein sequence ID" value="SFF35542.1"/>
    <property type="molecule type" value="Genomic_DNA"/>
</dbReference>
<feature type="domain" description="RNA polymerase sigma factor 70 region 4 type 2" evidence="8">
    <location>
        <begin position="138"/>
        <end position="190"/>
    </location>
</feature>
<dbReference type="InterPro" id="IPR000838">
    <property type="entry name" value="RNA_pol_sigma70_ECF_CS"/>
</dbReference>
<dbReference type="InterPro" id="IPR039425">
    <property type="entry name" value="RNA_pol_sigma-70-like"/>
</dbReference>
<dbReference type="PANTHER" id="PTHR43133:SF8">
    <property type="entry name" value="RNA POLYMERASE SIGMA FACTOR HI_1459-RELATED"/>
    <property type="match status" value="1"/>
</dbReference>
<evidence type="ECO:0000313" key="9">
    <source>
        <dbReference type="EMBL" id="SFF35542.1"/>
    </source>
</evidence>
<dbReference type="GO" id="GO:0006352">
    <property type="term" value="P:DNA-templated transcription initiation"/>
    <property type="evidence" value="ECO:0007669"/>
    <property type="project" value="InterPro"/>
</dbReference>
<keyword evidence="3 6" id="KW-0731">Sigma factor</keyword>
<evidence type="ECO:0000256" key="1">
    <source>
        <dbReference type="ARBA" id="ARBA00010641"/>
    </source>
</evidence>
<dbReference type="GO" id="GO:0016987">
    <property type="term" value="F:sigma factor activity"/>
    <property type="evidence" value="ECO:0007669"/>
    <property type="project" value="UniProtKB-KW"/>
</dbReference>
<dbReference type="AlphaFoldDB" id="A0A1I2HZY1"/>
<evidence type="ECO:0000256" key="4">
    <source>
        <dbReference type="ARBA" id="ARBA00023125"/>
    </source>
</evidence>
<evidence type="ECO:0000256" key="3">
    <source>
        <dbReference type="ARBA" id="ARBA00023082"/>
    </source>
</evidence>
<dbReference type="PANTHER" id="PTHR43133">
    <property type="entry name" value="RNA POLYMERASE ECF-TYPE SIGMA FACTO"/>
    <property type="match status" value="1"/>
</dbReference>
<reference evidence="9 10" key="1">
    <citation type="submission" date="2016-10" db="EMBL/GenBank/DDBJ databases">
        <authorList>
            <person name="de Groot N.N."/>
        </authorList>
    </citation>
    <scope>NUCLEOTIDE SEQUENCE [LARGE SCALE GENOMIC DNA]</scope>
    <source>
        <strain evidence="9 10">CGMCC 1.9156</strain>
    </source>
</reference>
<dbReference type="InterPro" id="IPR014284">
    <property type="entry name" value="RNA_pol_sigma-70_dom"/>
</dbReference>
<dbReference type="InterPro" id="IPR013249">
    <property type="entry name" value="RNA_pol_sigma70_r4_t2"/>
</dbReference>
<dbReference type="Gene3D" id="1.10.10.10">
    <property type="entry name" value="Winged helix-like DNA-binding domain superfamily/Winged helix DNA-binding domain"/>
    <property type="match status" value="1"/>
</dbReference>
<keyword evidence="5 6" id="KW-0804">Transcription</keyword>
<dbReference type="Pfam" id="PF04542">
    <property type="entry name" value="Sigma70_r2"/>
    <property type="match status" value="1"/>
</dbReference>
<keyword evidence="2 6" id="KW-0805">Transcription regulation</keyword>
<evidence type="ECO:0000259" key="8">
    <source>
        <dbReference type="Pfam" id="PF08281"/>
    </source>
</evidence>
<dbReference type="PROSITE" id="PS01063">
    <property type="entry name" value="SIGMA70_ECF"/>
    <property type="match status" value="1"/>
</dbReference>
<sequence length="206" mass="24019">MNSVTRTHSRRQTGSMNRKDDHYYIEQVVNGNVAAFSYLVEKYRDMVYGLSLKMLKNTEDAEELAQDTFVKAFQSLSSYQGKSKFSTWLYRITYNGAITLMRKRKLALYSLDEQRLSDEDELTIGTRLAEIDQEELAESLKRAMEELPADDQVLITLFYYEDQRVEDIAHITGLSASNVKVKIHRARKKMYLYLKENLEEAVFNVL</sequence>
<evidence type="ECO:0000256" key="5">
    <source>
        <dbReference type="ARBA" id="ARBA00023163"/>
    </source>
</evidence>
<dbReference type="Gene3D" id="1.10.1740.10">
    <property type="match status" value="1"/>
</dbReference>
<dbReference type="Pfam" id="PF08281">
    <property type="entry name" value="Sigma70_r4_2"/>
    <property type="match status" value="1"/>
</dbReference>
<keyword evidence="4 6" id="KW-0238">DNA-binding</keyword>
<protein>
    <recommendedName>
        <fullName evidence="6">RNA polymerase sigma factor</fullName>
    </recommendedName>
</protein>
<dbReference type="CDD" id="cd06171">
    <property type="entry name" value="Sigma70_r4"/>
    <property type="match status" value="1"/>
</dbReference>